<evidence type="ECO:0000313" key="4">
    <source>
        <dbReference type="Proteomes" id="UP001281447"/>
    </source>
</evidence>
<feature type="signal peptide" evidence="1">
    <location>
        <begin position="1"/>
        <end position="21"/>
    </location>
</feature>
<dbReference type="Gene3D" id="3.10.350.10">
    <property type="entry name" value="LysM domain"/>
    <property type="match status" value="1"/>
</dbReference>
<dbReference type="PANTHER" id="PTHR33734">
    <property type="entry name" value="LYSM DOMAIN-CONTAINING GPI-ANCHORED PROTEIN 2"/>
    <property type="match status" value="1"/>
</dbReference>
<gene>
    <name evidence="3" type="ORF">RWE15_01720</name>
</gene>
<comment type="caution">
    <text evidence="3">The sequence shown here is derived from an EMBL/GenBank/DDBJ whole genome shotgun (WGS) entry which is preliminary data.</text>
</comment>
<dbReference type="InterPro" id="IPR018392">
    <property type="entry name" value="LysM"/>
</dbReference>
<dbReference type="PANTHER" id="PTHR33734:SF22">
    <property type="entry name" value="MEMBRANE-BOUND LYTIC MUREIN TRANSGLYCOSYLASE D"/>
    <property type="match status" value="1"/>
</dbReference>
<dbReference type="EMBL" id="JAWDIP010000003">
    <property type="protein sequence ID" value="MDY0393376.1"/>
    <property type="molecule type" value="Genomic_DNA"/>
</dbReference>
<evidence type="ECO:0000256" key="1">
    <source>
        <dbReference type="SAM" id="SignalP"/>
    </source>
</evidence>
<name>A0ABU5C240_9BACI</name>
<dbReference type="Proteomes" id="UP001281447">
    <property type="component" value="Unassembled WGS sequence"/>
</dbReference>
<keyword evidence="4" id="KW-1185">Reference proteome</keyword>
<accession>A0ABU5C240</accession>
<dbReference type="SMART" id="SM00257">
    <property type="entry name" value="LysM"/>
    <property type="match status" value="1"/>
</dbReference>
<dbReference type="Pfam" id="PF01476">
    <property type="entry name" value="LysM"/>
    <property type="match status" value="1"/>
</dbReference>
<protein>
    <submittedName>
        <fullName evidence="3">LysM peptidoglycan-binding domain-containing protein</fullName>
    </submittedName>
</protein>
<dbReference type="InterPro" id="IPR036779">
    <property type="entry name" value="LysM_dom_sf"/>
</dbReference>
<dbReference type="PROSITE" id="PS51782">
    <property type="entry name" value="LYSM"/>
    <property type="match status" value="1"/>
</dbReference>
<dbReference type="SUPFAM" id="SSF54106">
    <property type="entry name" value="LysM domain"/>
    <property type="match status" value="1"/>
</dbReference>
<proteinExistence type="predicted"/>
<reference evidence="3 4" key="1">
    <citation type="submission" date="2023-10" db="EMBL/GenBank/DDBJ databases">
        <title>Virgibacillus halophilus 5B73C genome.</title>
        <authorList>
            <person name="Miliotis G."/>
            <person name="Sengupta P."/>
            <person name="Hameed A."/>
            <person name="Chuvochina M."/>
            <person name="Mcdonagh F."/>
            <person name="Simpson A.C."/>
            <person name="Singh N.K."/>
            <person name="Rekha P.D."/>
            <person name="Raman K."/>
            <person name="Hugenholtz P."/>
            <person name="Venkateswaran K."/>
        </authorList>
    </citation>
    <scope>NUCLEOTIDE SEQUENCE [LARGE SCALE GENOMIC DNA]</scope>
    <source>
        <strain evidence="3 4">5B73C</strain>
    </source>
</reference>
<sequence>MGVSASAIVASAFFAAQSADAASYSVKSGDSLWTIAQKYNTTVSHLKSINNLSSDLIFPKQVIQTDKKGSIQYIKHIEKYKQSKRQYRFIW</sequence>
<feature type="domain" description="LysM" evidence="2">
    <location>
        <begin position="22"/>
        <end position="65"/>
    </location>
</feature>
<organism evidence="3 4">
    <name type="scientific">Tigheibacillus halophilus</name>
    <dbReference type="NCBI Taxonomy" id="361280"/>
    <lineage>
        <taxon>Bacteria</taxon>
        <taxon>Bacillati</taxon>
        <taxon>Bacillota</taxon>
        <taxon>Bacilli</taxon>
        <taxon>Bacillales</taxon>
        <taxon>Bacillaceae</taxon>
        <taxon>Tigheibacillus</taxon>
    </lineage>
</organism>
<dbReference type="CDD" id="cd00118">
    <property type="entry name" value="LysM"/>
    <property type="match status" value="1"/>
</dbReference>
<keyword evidence="1" id="KW-0732">Signal</keyword>
<evidence type="ECO:0000313" key="3">
    <source>
        <dbReference type="EMBL" id="MDY0393376.1"/>
    </source>
</evidence>
<evidence type="ECO:0000259" key="2">
    <source>
        <dbReference type="PROSITE" id="PS51782"/>
    </source>
</evidence>
<feature type="chain" id="PRO_5046079751" evidence="1">
    <location>
        <begin position="22"/>
        <end position="91"/>
    </location>
</feature>